<feature type="region of interest" description="Disordered" evidence="5">
    <location>
        <begin position="979"/>
        <end position="1016"/>
    </location>
</feature>
<dbReference type="GO" id="GO:0004674">
    <property type="term" value="F:protein serine/threonine kinase activity"/>
    <property type="evidence" value="ECO:0007669"/>
    <property type="project" value="TreeGrafter"/>
</dbReference>
<dbReference type="GO" id="GO:0005524">
    <property type="term" value="F:ATP binding"/>
    <property type="evidence" value="ECO:0007669"/>
    <property type="project" value="UniProtKB-KW"/>
</dbReference>
<evidence type="ECO:0000313" key="7">
    <source>
        <dbReference type="EMBL" id="SAM82104.1"/>
    </source>
</evidence>
<dbReference type="EMBL" id="ULHB01000127">
    <property type="protein sequence ID" value="SYW82740.1"/>
    <property type="molecule type" value="Genomic_DNA"/>
</dbReference>
<dbReference type="Gene3D" id="1.10.510.10">
    <property type="entry name" value="Transferase(Phosphotransferase) domain 1"/>
    <property type="match status" value="1"/>
</dbReference>
<dbReference type="EMBL" id="LT558122">
    <property type="protein sequence ID" value="SAM82104.1"/>
    <property type="molecule type" value="Genomic_DNA"/>
</dbReference>
<evidence type="ECO:0000256" key="3">
    <source>
        <dbReference type="ARBA" id="ARBA00022777"/>
    </source>
</evidence>
<feature type="region of interest" description="Disordered" evidence="5">
    <location>
        <begin position="530"/>
        <end position="731"/>
    </location>
</feature>
<reference evidence="8" key="3">
    <citation type="submission" date="2018-08" db="EMBL/GenBank/DDBJ databases">
        <authorList>
            <person name="Guldener U."/>
        </authorList>
    </citation>
    <scope>NUCLEOTIDE SEQUENCE</scope>
    <source>
        <strain evidence="8">UB2</strain>
    </source>
</reference>
<feature type="compositionally biased region" description="Polar residues" evidence="5">
    <location>
        <begin position="538"/>
        <end position="553"/>
    </location>
</feature>
<feature type="domain" description="Protein kinase" evidence="6">
    <location>
        <begin position="45"/>
        <end position="531"/>
    </location>
</feature>
<proteinExistence type="predicted"/>
<reference evidence="7" key="2">
    <citation type="submission" date="2016-04" db="EMBL/GenBank/DDBJ databases">
        <authorList>
            <person name="Evans L.H."/>
            <person name="Alamgir A."/>
            <person name="Owens N."/>
            <person name="Weber N.D."/>
            <person name="Virtaneva K."/>
            <person name="Barbian K."/>
            <person name="Babar A."/>
            <person name="Rosenke K."/>
        </authorList>
    </citation>
    <scope>NUCLEOTIDE SEQUENCE</scope>
    <source>
        <strain evidence="7">UB2112</strain>
    </source>
</reference>
<reference evidence="9" key="1">
    <citation type="submission" date="2016-04" db="EMBL/GenBank/DDBJ databases">
        <authorList>
            <person name="Guldener U."/>
            <person name="Guldener U."/>
        </authorList>
    </citation>
    <scope>NUCLEOTIDE SEQUENCE [LARGE SCALE GENOMIC DNA]</scope>
    <source>
        <strain evidence="9">UB2112</strain>
    </source>
</reference>
<evidence type="ECO:0000313" key="9">
    <source>
        <dbReference type="Proteomes" id="UP000179920"/>
    </source>
</evidence>
<evidence type="ECO:0000259" key="6">
    <source>
        <dbReference type="PROSITE" id="PS50011"/>
    </source>
</evidence>
<feature type="region of interest" description="Disordered" evidence="5">
    <location>
        <begin position="1"/>
        <end position="23"/>
    </location>
</feature>
<dbReference type="Proteomes" id="UP000658997">
    <property type="component" value="Unassembled WGS sequence"/>
</dbReference>
<name>A0A1K0G3T6_9BASI</name>
<gene>
    <name evidence="8" type="ORF">UBRO2_04862</name>
    <name evidence="7" type="ORF">UBRO_04389</name>
</gene>
<feature type="compositionally biased region" description="Low complexity" evidence="5">
    <location>
        <begin position="668"/>
        <end position="681"/>
    </location>
</feature>
<feature type="region of interest" description="Disordered" evidence="5">
    <location>
        <begin position="203"/>
        <end position="226"/>
    </location>
</feature>
<feature type="region of interest" description="Disordered" evidence="5">
    <location>
        <begin position="911"/>
        <end position="941"/>
    </location>
</feature>
<dbReference type="InterPro" id="IPR008271">
    <property type="entry name" value="Ser/Thr_kinase_AS"/>
</dbReference>
<keyword evidence="1" id="KW-0808">Transferase</keyword>
<accession>A0A1K0G3T6</accession>
<dbReference type="AlphaFoldDB" id="A0A1K0G3T6"/>
<protein>
    <recommendedName>
        <fullName evidence="6">Protein kinase domain-containing protein</fullName>
    </recommendedName>
</protein>
<dbReference type="PROSITE" id="PS00108">
    <property type="entry name" value="PROTEIN_KINASE_ST"/>
    <property type="match status" value="1"/>
</dbReference>
<dbReference type="PANTHER" id="PTHR43289:SF33">
    <property type="entry name" value="SERINE_THREONINE KINASE 31"/>
    <property type="match status" value="1"/>
</dbReference>
<dbReference type="OrthoDB" id="4062651at2759"/>
<dbReference type="Pfam" id="PF00069">
    <property type="entry name" value="Pkinase"/>
    <property type="match status" value="1"/>
</dbReference>
<feature type="compositionally biased region" description="Polar residues" evidence="5">
    <location>
        <begin position="711"/>
        <end position="731"/>
    </location>
</feature>
<dbReference type="Proteomes" id="UP000179920">
    <property type="component" value="Chromosome VI"/>
</dbReference>
<evidence type="ECO:0000313" key="10">
    <source>
        <dbReference type="Proteomes" id="UP000658997"/>
    </source>
</evidence>
<keyword evidence="2" id="KW-0547">Nucleotide-binding</keyword>
<evidence type="ECO:0000256" key="4">
    <source>
        <dbReference type="ARBA" id="ARBA00022840"/>
    </source>
</evidence>
<evidence type="ECO:0000313" key="8">
    <source>
        <dbReference type="EMBL" id="SYW82740.1"/>
    </source>
</evidence>
<dbReference type="PROSITE" id="PS50011">
    <property type="entry name" value="PROTEIN_KINASE_DOM"/>
    <property type="match status" value="1"/>
</dbReference>
<dbReference type="PANTHER" id="PTHR43289">
    <property type="entry name" value="MITOGEN-ACTIVATED PROTEIN KINASE KINASE KINASE 20-RELATED"/>
    <property type="match status" value="1"/>
</dbReference>
<evidence type="ECO:0000256" key="2">
    <source>
        <dbReference type="ARBA" id="ARBA00022741"/>
    </source>
</evidence>
<dbReference type="InterPro" id="IPR000719">
    <property type="entry name" value="Prot_kinase_dom"/>
</dbReference>
<evidence type="ECO:0000256" key="1">
    <source>
        <dbReference type="ARBA" id="ARBA00022679"/>
    </source>
</evidence>
<feature type="compositionally biased region" description="Polar residues" evidence="5">
    <location>
        <begin position="691"/>
        <end position="702"/>
    </location>
</feature>
<feature type="region of interest" description="Disordered" evidence="5">
    <location>
        <begin position="90"/>
        <end position="117"/>
    </location>
</feature>
<dbReference type="SUPFAM" id="SSF56112">
    <property type="entry name" value="Protein kinase-like (PK-like)"/>
    <property type="match status" value="1"/>
</dbReference>
<organism evidence="7 9">
    <name type="scientific">Ustilago bromivora</name>
    <dbReference type="NCBI Taxonomy" id="307758"/>
    <lineage>
        <taxon>Eukaryota</taxon>
        <taxon>Fungi</taxon>
        <taxon>Dikarya</taxon>
        <taxon>Basidiomycota</taxon>
        <taxon>Ustilaginomycotina</taxon>
        <taxon>Ustilaginomycetes</taxon>
        <taxon>Ustilaginales</taxon>
        <taxon>Ustilaginaceae</taxon>
        <taxon>Ustilago</taxon>
    </lineage>
</organism>
<feature type="compositionally biased region" description="Basic and acidic residues" evidence="5">
    <location>
        <begin position="616"/>
        <end position="629"/>
    </location>
</feature>
<keyword evidence="4" id="KW-0067">ATP-binding</keyword>
<sequence>MPATMGEAVETNASSSASPGPPSTIEFALGAKRLVRYNRMARSGDTDAAVLGKGGFGCVYRYALDTSFTPPSSVDLALSLCSANTRRHASVLESSPPTSLQKSRDQHYHSDTTTEIATTSSLIKPPSLVAVKLCRTPCSGSFDELQKTSLIDKKTRKLDMQDNSKSHVRIVRGEGRIFRYLQDSLQASSRSDDPPLVKLLANLSPTGSNKDPHLDAFESSVDEEDGPPTRLLVFEKLIELDTERTAQGWTKSKRTWSHERVEKVAFEVIQGLQFLHEHNVTHGDLKPSNLMLDPRTGVVKIIDLGASRRFVHLSNRDRNNRSAVEYLDRQAIERGRTPTRLAPELCEGLGSLTGSPYYMAPEILLQATRYVDASGRARSVLEDYEYDYPSFLSRELWPMYQIGLSDLRRGWGIRADIWSWACTVQALLLKTVEEHQRPSSSTISPYDFSFSRHRDEMLDPLYEKAEGEDDVPRFHQWCRLLPLLIVRIALEPVSLIAQAEGCSSALRLALKASLRHQDLRPTADELLHSLEAARPSPARNTNRRPLTGSSAAWRSTSSRDSPRRSHTLAAANEATASPQSAGSDLEAFRYTTPPLSQGPSGVSTPQHTCENASRSCLERTPSRDRKVHFETGSTESSFLAAKSRRSDASVVTGLEASDPVPQGFELVSPSPSQSRSPKPRSTTLGDAPRPSTANATLQTSPSLFRGFRQPGSDTGSVTRISAPRPSTSSTTVRDKVFALPGTAPLMDARGNGQCFRGLEASHQVGISASWKTTASSPRSFSKIVKRERGHGQWSTPSQPVAGGLNISWPLEGMRNLQLNSPGPALYKAEGVRSMPSSPITHTRGASMPFLGLQDQAGTPLRMPPPAALASTMRQDNHDIGGSPRCFTSEIGASKQNSLMATLKEKQVRLKQSSRKLMGKRGTGAQNRQGSGEVVAGSQLGDDGWVHTNEAESLGHGSMHHAYAGPLNNPVMATPDWNTRQELGGAMGHGASSRVAGDERSPSKPLLRRLLTWSTNS</sequence>
<dbReference type="InterPro" id="IPR011009">
    <property type="entry name" value="Kinase-like_dom_sf"/>
</dbReference>
<keyword evidence="10" id="KW-1185">Reference proteome</keyword>
<dbReference type="SMART" id="SM00220">
    <property type="entry name" value="S_TKc"/>
    <property type="match status" value="1"/>
</dbReference>
<feature type="compositionally biased region" description="Basic and acidic residues" evidence="5">
    <location>
        <begin position="102"/>
        <end position="112"/>
    </location>
</feature>
<feature type="compositionally biased region" description="Polar residues" evidence="5">
    <location>
        <begin position="92"/>
        <end position="101"/>
    </location>
</feature>
<keyword evidence="3" id="KW-0418">Kinase</keyword>
<feature type="compositionally biased region" description="Polar residues" evidence="5">
    <location>
        <begin position="593"/>
        <end position="614"/>
    </location>
</feature>
<evidence type="ECO:0000256" key="5">
    <source>
        <dbReference type="SAM" id="MobiDB-lite"/>
    </source>
</evidence>